<organism evidence="5 6">
    <name type="scientific">Flavobacterium arsenatis</name>
    <dbReference type="NCBI Taxonomy" id="1484332"/>
    <lineage>
        <taxon>Bacteria</taxon>
        <taxon>Pseudomonadati</taxon>
        <taxon>Bacteroidota</taxon>
        <taxon>Flavobacteriia</taxon>
        <taxon>Flavobacteriales</taxon>
        <taxon>Flavobacteriaceae</taxon>
        <taxon>Flavobacterium</taxon>
    </lineage>
</organism>
<evidence type="ECO:0000313" key="5">
    <source>
        <dbReference type="EMBL" id="MDR6966182.1"/>
    </source>
</evidence>
<comment type="caution">
    <text evidence="5">The sequence shown here is derived from an EMBL/GenBank/DDBJ whole genome shotgun (WGS) entry which is preliminary data.</text>
</comment>
<evidence type="ECO:0000256" key="2">
    <source>
        <dbReference type="PROSITE-ProRule" id="PRU00278"/>
    </source>
</evidence>
<dbReference type="PANTHER" id="PTHR47637:SF1">
    <property type="entry name" value="CHAPERONE SURA"/>
    <property type="match status" value="1"/>
</dbReference>
<proteinExistence type="predicted"/>
<dbReference type="SUPFAM" id="SSF109998">
    <property type="entry name" value="Triger factor/SurA peptide-binding domain-like"/>
    <property type="match status" value="1"/>
</dbReference>
<keyword evidence="2 5" id="KW-0413">Isomerase</keyword>
<evidence type="ECO:0000313" key="6">
    <source>
        <dbReference type="Proteomes" id="UP001255185"/>
    </source>
</evidence>
<dbReference type="InterPro" id="IPR046357">
    <property type="entry name" value="PPIase_dom_sf"/>
</dbReference>
<dbReference type="GO" id="GO:0003755">
    <property type="term" value="F:peptidyl-prolyl cis-trans isomerase activity"/>
    <property type="evidence" value="ECO:0007669"/>
    <property type="project" value="UniProtKB-EC"/>
</dbReference>
<dbReference type="PANTHER" id="PTHR47637">
    <property type="entry name" value="CHAPERONE SURA"/>
    <property type="match status" value="1"/>
</dbReference>
<dbReference type="EMBL" id="JAVDVI010000001">
    <property type="protein sequence ID" value="MDR6966182.1"/>
    <property type="molecule type" value="Genomic_DNA"/>
</dbReference>
<dbReference type="Gene3D" id="3.10.50.40">
    <property type="match status" value="2"/>
</dbReference>
<dbReference type="InterPro" id="IPR000297">
    <property type="entry name" value="PPIase_PpiC"/>
</dbReference>
<keyword evidence="6" id="KW-1185">Reference proteome</keyword>
<dbReference type="Proteomes" id="UP001255185">
    <property type="component" value="Unassembled WGS sequence"/>
</dbReference>
<reference evidence="5 6" key="1">
    <citation type="submission" date="2023-07" db="EMBL/GenBank/DDBJ databases">
        <title>Sorghum-associated microbial communities from plants grown in Nebraska, USA.</title>
        <authorList>
            <person name="Schachtman D."/>
        </authorList>
    </citation>
    <scope>NUCLEOTIDE SEQUENCE [LARGE SCALE GENOMIC DNA]</scope>
    <source>
        <strain evidence="5 6">3773</strain>
    </source>
</reference>
<gene>
    <name evidence="5" type="ORF">J2X31_000175</name>
</gene>
<keyword evidence="1 3" id="KW-0732">Signal</keyword>
<keyword evidence="2" id="KW-0697">Rotamase</keyword>
<name>A0ABU1TJM0_9FLAO</name>
<evidence type="ECO:0000256" key="3">
    <source>
        <dbReference type="SAM" id="SignalP"/>
    </source>
</evidence>
<protein>
    <submittedName>
        <fullName evidence="5">Peptidyl-prolyl cis-trans isomerase SurA</fullName>
        <ecNumber evidence="5">5.2.1.8</ecNumber>
    </submittedName>
</protein>
<evidence type="ECO:0000259" key="4">
    <source>
        <dbReference type="PROSITE" id="PS50198"/>
    </source>
</evidence>
<dbReference type="InterPro" id="IPR027304">
    <property type="entry name" value="Trigger_fact/SurA_dom_sf"/>
</dbReference>
<dbReference type="Pfam" id="PF00639">
    <property type="entry name" value="Rotamase"/>
    <property type="match status" value="2"/>
</dbReference>
<evidence type="ECO:0000256" key="1">
    <source>
        <dbReference type="ARBA" id="ARBA00022729"/>
    </source>
</evidence>
<dbReference type="PROSITE" id="PS50198">
    <property type="entry name" value="PPIC_PPIASE_2"/>
    <property type="match status" value="2"/>
</dbReference>
<dbReference type="SUPFAM" id="SSF54534">
    <property type="entry name" value="FKBP-like"/>
    <property type="match status" value="2"/>
</dbReference>
<dbReference type="InterPro" id="IPR050280">
    <property type="entry name" value="OMP_Chaperone_SurA"/>
</dbReference>
<feature type="signal peptide" evidence="3">
    <location>
        <begin position="1"/>
        <end position="24"/>
    </location>
</feature>
<feature type="domain" description="PpiC" evidence="4">
    <location>
        <begin position="296"/>
        <end position="391"/>
    </location>
</feature>
<dbReference type="Gene3D" id="1.10.4030.10">
    <property type="entry name" value="Porin chaperone SurA, peptide-binding domain"/>
    <property type="match status" value="1"/>
</dbReference>
<sequence length="469" mass="53560">MKFINSRNFLVLLLAVFSIGELQAQEIISDTVKKQAPKSSYKRQKIDGVIATVGDYIVLDSDIDKNFLELAANGNNLENVTRCQMLGKLLEERLYAHQALQDSIIVKDSEINSMMEEKIGVMLEQTRGSMDDLVKYYKKNSEEEFRTYFFEILKMNKLTSEMTNKIIDKVEITPEEVRTFFKGIKKEELPTFGDELEISQIVIKPQVTEAEKQKVRDRLNEFKKEIAAGSSFYSKAVLYSQDPGSKSNGGFMKVNRKTPLVKEFKDVAFSLDEGQISEPFETEYGFHIVYIEKIRGQDVDLRHILIAPKISEESLKQAKDKATLIRKKIVDGEISFADAARSESDEIETKANGGALLNPKSLDSRFELTKLDAMLYGQVSNLKTGEVSLPFIDEPRSGGKVYKLMMVTNRIAAHPADYSTDYIKIKEFALKDKQIKEIAKWTEAKIKDTYIKINGEYRDCDFLNNWLKK</sequence>
<dbReference type="RefSeq" id="WP_374725202.1">
    <property type="nucleotide sequence ID" value="NZ_JAVDVI010000001.1"/>
</dbReference>
<feature type="chain" id="PRO_5046510577" evidence="3">
    <location>
        <begin position="25"/>
        <end position="469"/>
    </location>
</feature>
<dbReference type="EC" id="5.2.1.8" evidence="5"/>
<accession>A0ABU1TJM0</accession>
<feature type="domain" description="PpiC" evidence="4">
    <location>
        <begin position="193"/>
        <end position="293"/>
    </location>
</feature>